<comment type="caution">
    <text evidence="2">The sequence shown here is derived from an EMBL/GenBank/DDBJ whole genome shotgun (WGS) entry which is preliminary data.</text>
</comment>
<evidence type="ECO:0000313" key="3">
    <source>
        <dbReference type="Proteomes" id="UP000031563"/>
    </source>
</evidence>
<sequence length="41" mass="4747">MEIFISFLSNLKDIANPNNKSKITPNNTYNPIEKPEIKLKK</sequence>
<gene>
    <name evidence="2" type="ORF">QY95_03257</name>
</gene>
<organism evidence="2 3">
    <name type="scientific">Bacillus thermotolerans</name>
    <name type="common">Quasibacillus thermotolerans</name>
    <dbReference type="NCBI Taxonomy" id="1221996"/>
    <lineage>
        <taxon>Bacteria</taxon>
        <taxon>Bacillati</taxon>
        <taxon>Bacillota</taxon>
        <taxon>Bacilli</taxon>
        <taxon>Bacillales</taxon>
        <taxon>Bacillaceae</taxon>
        <taxon>Bacillus</taxon>
    </lineage>
</organism>
<accession>A0A0F5HRL9</accession>
<evidence type="ECO:0000313" key="2">
    <source>
        <dbReference type="EMBL" id="KKB36009.1"/>
    </source>
</evidence>
<feature type="region of interest" description="Disordered" evidence="1">
    <location>
        <begin position="19"/>
        <end position="41"/>
    </location>
</feature>
<evidence type="ECO:0000256" key="1">
    <source>
        <dbReference type="SAM" id="MobiDB-lite"/>
    </source>
</evidence>
<dbReference type="AlphaFoldDB" id="A0A0F5HJW9"/>
<protein>
    <submittedName>
        <fullName evidence="2">Uncharacterized protein</fullName>
    </submittedName>
</protein>
<keyword evidence="3" id="KW-1185">Reference proteome</keyword>
<proteinExistence type="predicted"/>
<reference evidence="2" key="1">
    <citation type="submission" date="2015-02" db="EMBL/GenBank/DDBJ databases">
        <title>Genome Assembly of Bacillaceae bacterium MTCC 8252.</title>
        <authorList>
            <person name="Verma A."/>
            <person name="Khatri I."/>
            <person name="Mual P."/>
            <person name="Subramanian S."/>
            <person name="Krishnamurthi S."/>
        </authorList>
    </citation>
    <scope>NUCLEOTIDE SEQUENCE [LARGE SCALE GENOMIC DNA]</scope>
    <source>
        <strain evidence="2">MTCC 8252</strain>
    </source>
</reference>
<dbReference type="EMBL" id="JWIR02000066">
    <property type="protein sequence ID" value="KKB36009.1"/>
    <property type="molecule type" value="Genomic_DNA"/>
</dbReference>
<dbReference type="Proteomes" id="UP000031563">
    <property type="component" value="Unassembled WGS sequence"/>
</dbReference>
<name>A0A0F5HJW9_BACTR</name>
<feature type="compositionally biased region" description="Polar residues" evidence="1">
    <location>
        <begin position="19"/>
        <end position="30"/>
    </location>
</feature>
<accession>A0A0F5HJW9</accession>